<sequence>MSMNKEVLKTKSIGKWILFFLIVVGLVPLFTMLAASNIITKNVLIERNNLSKVSAVDMIQEERTHLQKSTEKMLIATAKYGEFTSGNFDKPKLKTEMQKLVSANSSLLGATVADQAGEFASTINYPQGYQVTEQNWYRQAKQNLNRVVWTLPYKDPKSGVFVITAAYGYKAANGKFFVISSNVSFNDIERPLGQLKIGKTGRVTLISDKGIALASKGAIDDAHYSRGNDLSSDKMYQAIAASSKRKGYVHVKGNSKVMDIYFNKGAVGSKYWAYAYVMKDDLKAELHSVLISASIIALVVAVLVLILAFIINGIFKEIVGHILSYFRAAEKGKMNPIEVKPKAAKSFKGKVAAKLYTPDEHGSEFNQISYGYNKMIAAVGGLVKKVKGQANNVAEKSDSLLELSTQTDKAIDEVAQTITGIAEVTSSQAQETQESVTRLHNLSEIIERLHANAQTMNDEADKSASLNQANMETMDSVNANWNQELVEMKDLSQSVQDMNTSIQDITKIIGVINDISRQTNLLALNASIEAASAGEAGKGFSVVATEIRKLAEQSAASTKEIETIINQIKDKSHEMVTKTNNSIEGGQKQSELIQAAIKSTDEVYKSNQTMTEQVAQVANASAEIEVVQGKVLSRLENISASTEENAAGTQEVSANAEEVLATMEEFTSHVADLHDIAAKLKAETDKLTVN</sequence>
<feature type="transmembrane region" description="Helical" evidence="3">
    <location>
        <begin position="289"/>
        <end position="315"/>
    </location>
</feature>
<dbReference type="PANTHER" id="PTHR32089:SF112">
    <property type="entry name" value="LYSOZYME-LIKE PROTEIN-RELATED"/>
    <property type="match status" value="1"/>
</dbReference>
<keyword evidence="3" id="KW-1133">Transmembrane helix</keyword>
<dbReference type="PANTHER" id="PTHR32089">
    <property type="entry name" value="METHYL-ACCEPTING CHEMOTAXIS PROTEIN MCPB"/>
    <property type="match status" value="1"/>
</dbReference>
<organism evidence="5 6">
    <name type="scientific">Ligilactobacillus agilis</name>
    <dbReference type="NCBI Taxonomy" id="1601"/>
    <lineage>
        <taxon>Bacteria</taxon>
        <taxon>Bacillati</taxon>
        <taxon>Bacillota</taxon>
        <taxon>Bacilli</taxon>
        <taxon>Lactobacillales</taxon>
        <taxon>Lactobacillaceae</taxon>
        <taxon>Ligilactobacillus</taxon>
    </lineage>
</organism>
<keyword evidence="3" id="KW-0472">Membrane</keyword>
<dbReference type="Gene3D" id="3.30.450.20">
    <property type="entry name" value="PAS domain"/>
    <property type="match status" value="2"/>
</dbReference>
<evidence type="ECO:0000259" key="4">
    <source>
        <dbReference type="PROSITE" id="PS50111"/>
    </source>
</evidence>
<dbReference type="RefSeq" id="WP_089144872.1">
    <property type="nucleotide sequence ID" value="NZ_LUGD01000002.1"/>
</dbReference>
<dbReference type="Gene3D" id="1.10.287.950">
    <property type="entry name" value="Methyl-accepting chemotaxis protein"/>
    <property type="match status" value="1"/>
</dbReference>
<dbReference type="Pfam" id="PF00015">
    <property type="entry name" value="MCPsignal"/>
    <property type="match status" value="1"/>
</dbReference>
<dbReference type="InterPro" id="IPR004089">
    <property type="entry name" value="MCPsignal_dom"/>
</dbReference>
<name>A0A231QUC0_9LACO</name>
<evidence type="ECO:0000256" key="2">
    <source>
        <dbReference type="PROSITE-ProRule" id="PRU00284"/>
    </source>
</evidence>
<proteinExistence type="predicted"/>
<protein>
    <submittedName>
        <fullName evidence="5">Chemotaxis protein</fullName>
    </submittedName>
</protein>
<dbReference type="EMBL" id="LUGO01000035">
    <property type="protein sequence ID" value="OXS41075.1"/>
    <property type="molecule type" value="Genomic_DNA"/>
</dbReference>
<dbReference type="CDD" id="cd18773">
    <property type="entry name" value="PDC1_HK_sensor"/>
    <property type="match status" value="1"/>
</dbReference>
<dbReference type="PROSITE" id="PS50111">
    <property type="entry name" value="CHEMOTAXIS_TRANSDUC_2"/>
    <property type="match status" value="1"/>
</dbReference>
<evidence type="ECO:0000313" key="5">
    <source>
        <dbReference type="EMBL" id="OXS41075.1"/>
    </source>
</evidence>
<keyword evidence="1 2" id="KW-0807">Transducer</keyword>
<feature type="transmembrane region" description="Helical" evidence="3">
    <location>
        <begin position="16"/>
        <end position="39"/>
    </location>
</feature>
<evidence type="ECO:0000313" key="6">
    <source>
        <dbReference type="Proteomes" id="UP000215261"/>
    </source>
</evidence>
<reference evidence="5 6" key="1">
    <citation type="submission" date="2016-03" db="EMBL/GenBank/DDBJ databases">
        <title>Sequencing of Lactobacillus Species from Commercial Turkeys.</title>
        <authorList>
            <person name="Johnson T.J."/>
            <person name="Youmans B.P."/>
            <person name="Case K.A."/>
        </authorList>
    </citation>
    <scope>NUCLEOTIDE SEQUENCE [LARGE SCALE GENOMIC DNA]</scope>
    <source>
        <strain evidence="5 6">UMNLA1</strain>
    </source>
</reference>
<gene>
    <name evidence="5" type="ORF">AYP69_03650</name>
</gene>
<dbReference type="Proteomes" id="UP000215261">
    <property type="component" value="Unassembled WGS sequence"/>
</dbReference>
<dbReference type="GO" id="GO:0007165">
    <property type="term" value="P:signal transduction"/>
    <property type="evidence" value="ECO:0007669"/>
    <property type="project" value="UniProtKB-KW"/>
</dbReference>
<dbReference type="AlphaFoldDB" id="A0A231QUC0"/>
<feature type="domain" description="Methyl-accepting transducer" evidence="4">
    <location>
        <begin position="403"/>
        <end position="660"/>
    </location>
</feature>
<evidence type="ECO:0000256" key="1">
    <source>
        <dbReference type="ARBA" id="ARBA00023224"/>
    </source>
</evidence>
<dbReference type="GO" id="GO:0016020">
    <property type="term" value="C:membrane"/>
    <property type="evidence" value="ECO:0007669"/>
    <property type="project" value="InterPro"/>
</dbReference>
<accession>A0A231QUC0</accession>
<keyword evidence="3" id="KW-0812">Transmembrane</keyword>
<dbReference type="SUPFAM" id="SSF58104">
    <property type="entry name" value="Methyl-accepting chemotaxis protein (MCP) signaling domain"/>
    <property type="match status" value="1"/>
</dbReference>
<evidence type="ECO:0000256" key="3">
    <source>
        <dbReference type="SAM" id="Phobius"/>
    </source>
</evidence>
<comment type="caution">
    <text evidence="5">The sequence shown here is derived from an EMBL/GenBank/DDBJ whole genome shotgun (WGS) entry which is preliminary data.</text>
</comment>
<dbReference type="SMART" id="SM00283">
    <property type="entry name" value="MA"/>
    <property type="match status" value="1"/>
</dbReference>